<evidence type="ECO:0000313" key="4">
    <source>
        <dbReference type="Proteomes" id="UP000468531"/>
    </source>
</evidence>
<gene>
    <name evidence="3" type="ORF">FNJ47_12585</name>
</gene>
<proteinExistence type="predicted"/>
<protein>
    <submittedName>
        <fullName evidence="3">Uncharacterized protein</fullName>
    </submittedName>
</protein>
<dbReference type="RefSeq" id="WP_163153379.1">
    <property type="nucleotide sequence ID" value="NZ_VKHP01000039.1"/>
</dbReference>
<dbReference type="AlphaFoldDB" id="A0A6P1BG88"/>
<evidence type="ECO:0000256" key="2">
    <source>
        <dbReference type="SAM" id="SignalP"/>
    </source>
</evidence>
<accession>A0A6P1BG88</accession>
<sequence>MRHIILALALLCPAAALAQGTAPATAPAAAPPAADKPAASQPMVGDKPLVQVGKKSAAKKGEKSAPGKPPSVAQKLQACGDIDDATKERLMCYDEIFKPQPKPKAAPAKGVNECRFVKEEDERLTCYNGFADKIPRLPR</sequence>
<feature type="chain" id="PRO_5026985686" evidence="2">
    <location>
        <begin position="19"/>
        <end position="139"/>
    </location>
</feature>
<feature type="compositionally biased region" description="Low complexity" evidence="1">
    <location>
        <begin position="25"/>
        <end position="39"/>
    </location>
</feature>
<dbReference type="Proteomes" id="UP000468531">
    <property type="component" value="Unassembled WGS sequence"/>
</dbReference>
<keyword evidence="2" id="KW-0732">Signal</keyword>
<organism evidence="3 4">
    <name type="scientific">Bradyrhizobium uaiense</name>
    <dbReference type="NCBI Taxonomy" id="2594946"/>
    <lineage>
        <taxon>Bacteria</taxon>
        <taxon>Pseudomonadati</taxon>
        <taxon>Pseudomonadota</taxon>
        <taxon>Alphaproteobacteria</taxon>
        <taxon>Hyphomicrobiales</taxon>
        <taxon>Nitrobacteraceae</taxon>
        <taxon>Bradyrhizobium</taxon>
    </lineage>
</organism>
<feature type="signal peptide" evidence="2">
    <location>
        <begin position="1"/>
        <end position="18"/>
    </location>
</feature>
<reference evidence="3 4" key="1">
    <citation type="journal article" date="2020" name="Arch. Microbiol.">
        <title>Bradyrhizobium uaiense sp. nov., a new highly efficient cowpea symbiont.</title>
        <authorList>
            <person name="Cabral Michel D."/>
            <person name="Azarias Guimaraes A."/>
            <person name="Martins da Costa E."/>
            <person name="Soares de Carvalho T."/>
            <person name="Balsanelli E."/>
            <person name="Willems A."/>
            <person name="Maltempi de Souza E."/>
            <person name="de Souza Moreira F.M."/>
        </authorList>
    </citation>
    <scope>NUCLEOTIDE SEQUENCE [LARGE SCALE GENOMIC DNA]</scope>
    <source>
        <strain evidence="3 4">UFLA 03-164</strain>
    </source>
</reference>
<evidence type="ECO:0000256" key="1">
    <source>
        <dbReference type="SAM" id="MobiDB-lite"/>
    </source>
</evidence>
<evidence type="ECO:0000313" key="3">
    <source>
        <dbReference type="EMBL" id="NEU96650.1"/>
    </source>
</evidence>
<comment type="caution">
    <text evidence="3">The sequence shown here is derived from an EMBL/GenBank/DDBJ whole genome shotgun (WGS) entry which is preliminary data.</text>
</comment>
<keyword evidence="4" id="KW-1185">Reference proteome</keyword>
<feature type="region of interest" description="Disordered" evidence="1">
    <location>
        <begin position="25"/>
        <end position="75"/>
    </location>
</feature>
<name>A0A6P1BG88_9BRAD</name>
<dbReference type="EMBL" id="VKHP01000039">
    <property type="protein sequence ID" value="NEU96650.1"/>
    <property type="molecule type" value="Genomic_DNA"/>
</dbReference>